<organism evidence="2 3">
    <name type="scientific">Botryotinia fuckeliana (strain T4)</name>
    <name type="common">Noble rot fungus</name>
    <name type="synonym">Botrytis cinerea</name>
    <dbReference type="NCBI Taxonomy" id="999810"/>
    <lineage>
        <taxon>Eukaryota</taxon>
        <taxon>Fungi</taxon>
        <taxon>Dikarya</taxon>
        <taxon>Ascomycota</taxon>
        <taxon>Pezizomycotina</taxon>
        <taxon>Leotiomycetes</taxon>
        <taxon>Helotiales</taxon>
        <taxon>Sclerotiniaceae</taxon>
        <taxon>Botrytis</taxon>
    </lineage>
</organism>
<accession>G2YW80</accession>
<dbReference type="Proteomes" id="UP000008177">
    <property type="component" value="Unplaced contigs"/>
</dbReference>
<dbReference type="EMBL" id="FQ790358">
    <property type="protein sequence ID" value="CCD55878.1"/>
    <property type="molecule type" value="Genomic_DNA"/>
</dbReference>
<dbReference type="InParanoid" id="G2YW80"/>
<evidence type="ECO:0000256" key="1">
    <source>
        <dbReference type="SAM" id="MobiDB-lite"/>
    </source>
</evidence>
<feature type="compositionally biased region" description="Basic and acidic residues" evidence="1">
    <location>
        <begin position="1"/>
        <end position="24"/>
    </location>
</feature>
<dbReference type="AlphaFoldDB" id="G2YW80"/>
<evidence type="ECO:0000313" key="2">
    <source>
        <dbReference type="EMBL" id="CCD55878.1"/>
    </source>
</evidence>
<dbReference type="HOGENOM" id="CLU_2739748_0_0_1"/>
<gene>
    <name evidence="2" type="ORF">BofuT4_uP150100.1</name>
</gene>
<name>G2YW80_BOTF4</name>
<sequence length="71" mass="7926">MNGDAREKRARERKDPKIESRSEGNESQAEEGQERLNHAFPRGDGVSAENDLCSDPHDDLTMDHFSTGGIQ</sequence>
<protein>
    <submittedName>
        <fullName evidence="2">Uncharacterized protein</fullName>
    </submittedName>
</protein>
<reference evidence="3" key="1">
    <citation type="journal article" date="2011" name="PLoS Genet.">
        <title>Genomic analysis of the necrotrophic fungal pathogens Sclerotinia sclerotiorum and Botrytis cinerea.</title>
        <authorList>
            <person name="Amselem J."/>
            <person name="Cuomo C.A."/>
            <person name="van Kan J.A."/>
            <person name="Viaud M."/>
            <person name="Benito E.P."/>
            <person name="Couloux A."/>
            <person name="Coutinho P.M."/>
            <person name="de Vries R.P."/>
            <person name="Dyer P.S."/>
            <person name="Fillinger S."/>
            <person name="Fournier E."/>
            <person name="Gout L."/>
            <person name="Hahn M."/>
            <person name="Kohn L."/>
            <person name="Lapalu N."/>
            <person name="Plummer K.M."/>
            <person name="Pradier J.M."/>
            <person name="Quevillon E."/>
            <person name="Sharon A."/>
            <person name="Simon A."/>
            <person name="ten Have A."/>
            <person name="Tudzynski B."/>
            <person name="Tudzynski P."/>
            <person name="Wincker P."/>
            <person name="Andrew M."/>
            <person name="Anthouard V."/>
            <person name="Beever R.E."/>
            <person name="Beffa R."/>
            <person name="Benoit I."/>
            <person name="Bouzid O."/>
            <person name="Brault B."/>
            <person name="Chen Z."/>
            <person name="Choquer M."/>
            <person name="Collemare J."/>
            <person name="Cotton P."/>
            <person name="Danchin E.G."/>
            <person name="Da Silva C."/>
            <person name="Gautier A."/>
            <person name="Giraud C."/>
            <person name="Giraud T."/>
            <person name="Gonzalez C."/>
            <person name="Grossetete S."/>
            <person name="Guldener U."/>
            <person name="Henrissat B."/>
            <person name="Howlett B.J."/>
            <person name="Kodira C."/>
            <person name="Kretschmer M."/>
            <person name="Lappartient A."/>
            <person name="Leroch M."/>
            <person name="Levis C."/>
            <person name="Mauceli E."/>
            <person name="Neuveglise C."/>
            <person name="Oeser B."/>
            <person name="Pearson M."/>
            <person name="Poulain J."/>
            <person name="Poussereau N."/>
            <person name="Quesneville H."/>
            <person name="Rascle C."/>
            <person name="Schumacher J."/>
            <person name="Segurens B."/>
            <person name="Sexton A."/>
            <person name="Silva E."/>
            <person name="Sirven C."/>
            <person name="Soanes D.M."/>
            <person name="Talbot N.J."/>
            <person name="Templeton M."/>
            <person name="Yandava C."/>
            <person name="Yarden O."/>
            <person name="Zeng Q."/>
            <person name="Rollins J.A."/>
            <person name="Lebrun M.H."/>
            <person name="Dickman M."/>
        </authorList>
    </citation>
    <scope>NUCLEOTIDE SEQUENCE [LARGE SCALE GENOMIC DNA]</scope>
    <source>
        <strain evidence="3">T4</strain>
    </source>
</reference>
<evidence type="ECO:0000313" key="3">
    <source>
        <dbReference type="Proteomes" id="UP000008177"/>
    </source>
</evidence>
<proteinExistence type="predicted"/>
<feature type="region of interest" description="Disordered" evidence="1">
    <location>
        <begin position="1"/>
        <end position="71"/>
    </location>
</feature>